<proteinExistence type="predicted"/>
<dbReference type="OrthoDB" id="4155441at2759"/>
<reference evidence="2 3" key="1">
    <citation type="submission" date="2013-03" db="EMBL/GenBank/DDBJ databases">
        <title>The Genome Sequence of Capronia epimyces CBS 606.96.</title>
        <authorList>
            <consortium name="The Broad Institute Genomics Platform"/>
            <person name="Cuomo C."/>
            <person name="de Hoog S."/>
            <person name="Gorbushina A."/>
            <person name="Walker B."/>
            <person name="Young S.K."/>
            <person name="Zeng Q."/>
            <person name="Gargeya S."/>
            <person name="Fitzgerald M."/>
            <person name="Haas B."/>
            <person name="Abouelleil A."/>
            <person name="Allen A.W."/>
            <person name="Alvarado L."/>
            <person name="Arachchi H.M."/>
            <person name="Berlin A.M."/>
            <person name="Chapman S.B."/>
            <person name="Gainer-Dewar J."/>
            <person name="Goldberg J."/>
            <person name="Griggs A."/>
            <person name="Gujja S."/>
            <person name="Hansen M."/>
            <person name="Howarth C."/>
            <person name="Imamovic A."/>
            <person name="Ireland A."/>
            <person name="Larimer J."/>
            <person name="McCowan C."/>
            <person name="Murphy C."/>
            <person name="Pearson M."/>
            <person name="Poon T.W."/>
            <person name="Priest M."/>
            <person name="Roberts A."/>
            <person name="Saif S."/>
            <person name="Shea T."/>
            <person name="Sisk P."/>
            <person name="Sykes S."/>
            <person name="Wortman J."/>
            <person name="Nusbaum C."/>
            <person name="Birren B."/>
        </authorList>
    </citation>
    <scope>NUCLEOTIDE SEQUENCE [LARGE SCALE GENOMIC DNA]</scope>
    <source>
        <strain evidence="2 3">CBS 606.96</strain>
    </source>
</reference>
<protein>
    <submittedName>
        <fullName evidence="2">Uncharacterized protein</fullName>
    </submittedName>
</protein>
<gene>
    <name evidence="2" type="ORF">A1O3_09112</name>
</gene>
<dbReference type="AlphaFoldDB" id="W9XCN3"/>
<evidence type="ECO:0000313" key="3">
    <source>
        <dbReference type="Proteomes" id="UP000019478"/>
    </source>
</evidence>
<evidence type="ECO:0000313" key="2">
    <source>
        <dbReference type="EMBL" id="EXJ77953.1"/>
    </source>
</evidence>
<feature type="compositionally biased region" description="Basic and acidic residues" evidence="1">
    <location>
        <begin position="165"/>
        <end position="174"/>
    </location>
</feature>
<dbReference type="HOGENOM" id="CLU_1004718_0_0_1"/>
<feature type="compositionally biased region" description="Acidic residues" evidence="1">
    <location>
        <begin position="215"/>
        <end position="234"/>
    </location>
</feature>
<dbReference type="Proteomes" id="UP000019478">
    <property type="component" value="Unassembled WGS sequence"/>
</dbReference>
<name>W9XCN3_9EURO</name>
<feature type="region of interest" description="Disordered" evidence="1">
    <location>
        <begin position="110"/>
        <end position="129"/>
    </location>
</feature>
<organism evidence="2 3">
    <name type="scientific">Capronia epimyces CBS 606.96</name>
    <dbReference type="NCBI Taxonomy" id="1182542"/>
    <lineage>
        <taxon>Eukaryota</taxon>
        <taxon>Fungi</taxon>
        <taxon>Dikarya</taxon>
        <taxon>Ascomycota</taxon>
        <taxon>Pezizomycotina</taxon>
        <taxon>Eurotiomycetes</taxon>
        <taxon>Chaetothyriomycetidae</taxon>
        <taxon>Chaetothyriales</taxon>
        <taxon>Herpotrichiellaceae</taxon>
        <taxon>Capronia</taxon>
    </lineage>
</organism>
<dbReference type="GeneID" id="19173198"/>
<feature type="region of interest" description="Disordered" evidence="1">
    <location>
        <begin position="1"/>
        <end position="43"/>
    </location>
</feature>
<evidence type="ECO:0000256" key="1">
    <source>
        <dbReference type="SAM" id="MobiDB-lite"/>
    </source>
</evidence>
<feature type="region of interest" description="Disordered" evidence="1">
    <location>
        <begin position="144"/>
        <end position="248"/>
    </location>
</feature>
<feature type="compositionally biased region" description="Acidic residues" evidence="1">
    <location>
        <begin position="110"/>
        <end position="126"/>
    </location>
</feature>
<keyword evidence="3" id="KW-1185">Reference proteome</keyword>
<comment type="caution">
    <text evidence="2">The sequence shown here is derived from an EMBL/GenBank/DDBJ whole genome shotgun (WGS) entry which is preliminary data.</text>
</comment>
<accession>W9XCN3</accession>
<dbReference type="RefSeq" id="XP_007737398.1">
    <property type="nucleotide sequence ID" value="XM_007739208.1"/>
</dbReference>
<sequence length="272" mass="30715">MLSVTNPDPDPIQDYSETPIPEDNTLLSQPWPPGEGEVESEPETLEQTAFRLTWLASWKLQREYELIEPDLPKVIGHVSVWTNASHCVNTVDESAAAATAEQTPSLEIAEPEEDTDTVLPESESESLLEKTQVQEQLFNPYAYPEDEAVPKPSARTPSSVVVTEIKLDDREHAIDPFSDEEEESNYDSDDEDEDKDKDTDWSSDGETYCGSHCGEEDDKPDQEHEQEEEQEQDIADCSQSAAPRLARNEKEMWERYTNLGPAPESQPQVLCW</sequence>
<dbReference type="EMBL" id="AMGY01000009">
    <property type="protein sequence ID" value="EXJ77953.1"/>
    <property type="molecule type" value="Genomic_DNA"/>
</dbReference>
<feature type="compositionally biased region" description="Acidic residues" evidence="1">
    <location>
        <begin position="177"/>
        <end position="195"/>
    </location>
</feature>